<dbReference type="GeneID" id="93713637"/>
<comment type="caution">
    <text evidence="2">The sequence shown here is derived from an EMBL/GenBank/DDBJ whole genome shotgun (WGS) entry which is preliminary data.</text>
</comment>
<organism evidence="2 3">
    <name type="scientific">Priestia endophytica DSM 13796</name>
    <dbReference type="NCBI Taxonomy" id="1121089"/>
    <lineage>
        <taxon>Bacteria</taxon>
        <taxon>Bacillati</taxon>
        <taxon>Bacillota</taxon>
        <taxon>Bacilli</taxon>
        <taxon>Bacillales</taxon>
        <taxon>Bacillaceae</taxon>
        <taxon>Priestia</taxon>
    </lineage>
</organism>
<protein>
    <recommendedName>
        <fullName evidence="4">DUF5412 domain-containing protein</fullName>
    </recommendedName>
</protein>
<sequence length="133" mass="15541">MSKKRIIWLLVIGIVIFWIVDKFNVQLDELKGRGKFITYVESPTKEYKAIAYIINDGGATVRAQLRVGIDSYGLAERQFDDKTICWDIDAPHKGDPQIKWVDNHTVDVNGSKIDIYNEDTYYNWKDHYPKKEE</sequence>
<dbReference type="RefSeq" id="WP_061804522.1">
    <property type="nucleotide sequence ID" value="NZ_FOXX01000029.1"/>
</dbReference>
<evidence type="ECO:0000313" key="3">
    <source>
        <dbReference type="Proteomes" id="UP000182762"/>
    </source>
</evidence>
<reference evidence="2 3" key="1">
    <citation type="submission" date="2016-10" db="EMBL/GenBank/DDBJ databases">
        <authorList>
            <person name="Varghese N."/>
            <person name="Submissions S."/>
        </authorList>
    </citation>
    <scope>NUCLEOTIDE SEQUENCE [LARGE SCALE GENOMIC DNA]</scope>
    <source>
        <strain evidence="2 3">DSM 13796</strain>
    </source>
</reference>
<evidence type="ECO:0000313" key="2">
    <source>
        <dbReference type="EMBL" id="SFQ88830.1"/>
    </source>
</evidence>
<name>A0A1I6C6M1_9BACI</name>
<keyword evidence="1" id="KW-1133">Transmembrane helix</keyword>
<dbReference type="Proteomes" id="UP000182762">
    <property type="component" value="Unassembled WGS sequence"/>
</dbReference>
<dbReference type="EMBL" id="FOXX01000029">
    <property type="protein sequence ID" value="SFQ88830.1"/>
    <property type="molecule type" value="Genomic_DNA"/>
</dbReference>
<proteinExistence type="predicted"/>
<keyword evidence="3" id="KW-1185">Reference proteome</keyword>
<feature type="transmembrane region" description="Helical" evidence="1">
    <location>
        <begin position="6"/>
        <end position="25"/>
    </location>
</feature>
<gene>
    <name evidence="2" type="ORF">SAMN02745910_05131</name>
</gene>
<keyword evidence="1" id="KW-0472">Membrane</keyword>
<evidence type="ECO:0008006" key="4">
    <source>
        <dbReference type="Google" id="ProtNLM"/>
    </source>
</evidence>
<dbReference type="InterPro" id="IPR035406">
    <property type="entry name" value="DUF5412"/>
</dbReference>
<accession>A0A1I6C6M1</accession>
<evidence type="ECO:0000256" key="1">
    <source>
        <dbReference type="SAM" id="Phobius"/>
    </source>
</evidence>
<keyword evidence="1" id="KW-0812">Transmembrane</keyword>
<dbReference type="Pfam" id="PF17428">
    <property type="entry name" value="DUF5412"/>
    <property type="match status" value="1"/>
</dbReference>